<dbReference type="RefSeq" id="WP_047820062.1">
    <property type="nucleotide sequence ID" value="NZ_CP011770.1"/>
</dbReference>
<dbReference type="EMBL" id="CP011770">
    <property type="protein sequence ID" value="AKM09372.1"/>
    <property type="molecule type" value="Genomic_DNA"/>
</dbReference>
<protein>
    <submittedName>
        <fullName evidence="1">Uncharacterized protein</fullName>
    </submittedName>
</protein>
<dbReference type="Proteomes" id="UP000035287">
    <property type="component" value="Chromosome"/>
</dbReference>
<accession>A0A0G3XDU3</accession>
<proteinExistence type="predicted"/>
<keyword evidence="2" id="KW-1185">Reference proteome</keyword>
<name>A0A0G3XDU3_9SPHN</name>
<dbReference type="AlphaFoldDB" id="A0A0G3XDU3"/>
<dbReference type="OrthoDB" id="9256159at2"/>
<dbReference type="PATRIC" id="fig|1348774.3.peg.884"/>
<organism evidence="1 2">
    <name type="scientific">Croceicoccus naphthovorans</name>
    <dbReference type="NCBI Taxonomy" id="1348774"/>
    <lineage>
        <taxon>Bacteria</taxon>
        <taxon>Pseudomonadati</taxon>
        <taxon>Pseudomonadota</taxon>
        <taxon>Alphaproteobacteria</taxon>
        <taxon>Sphingomonadales</taxon>
        <taxon>Erythrobacteraceae</taxon>
        <taxon>Croceicoccus</taxon>
    </lineage>
</organism>
<dbReference type="KEGG" id="cna:AB433_04235"/>
<gene>
    <name evidence="1" type="ORF">AB433_04235</name>
</gene>
<reference evidence="1 2" key="1">
    <citation type="submission" date="2015-06" db="EMBL/GenBank/DDBJ databases">
        <authorList>
            <person name="Zeng Y."/>
            <person name="Huang Y."/>
        </authorList>
    </citation>
    <scope>NUCLEOTIDE SEQUENCE [LARGE SCALE GENOMIC DNA]</scope>
    <source>
        <strain evidence="1 2">PQ-2</strain>
    </source>
</reference>
<evidence type="ECO:0000313" key="1">
    <source>
        <dbReference type="EMBL" id="AKM09372.1"/>
    </source>
</evidence>
<evidence type="ECO:0000313" key="2">
    <source>
        <dbReference type="Proteomes" id="UP000035287"/>
    </source>
</evidence>
<sequence length="61" mass="6844">MTQPTLDAYTATGRAEGFIDATRDEQVEAWQYLHDTGLAYRLQGWFGRTAQSLIAEGVIHD</sequence>
<dbReference type="STRING" id="1348774.AB433_04235"/>